<feature type="compositionally biased region" description="Low complexity" evidence="1">
    <location>
        <begin position="79"/>
        <end position="114"/>
    </location>
</feature>
<protein>
    <recommendedName>
        <fullName evidence="5">Chitin synthesis regulation, Congo red resistance, RCR protein</fullName>
    </recommendedName>
</protein>
<sequence>MSPTLFARQYYGGNVCYDGNRAYRCNSAWYDWGRWVALGIIIFGAILIFFLFSSRRRRRLGRQPLYGTGWAGRTPFGHNAPQYNPNYQQTQQSYQPPPAYNQQNAGGYYGQNQGYFGGRQTDHEMQPPQNAYAGGGAPVYSAPEGPPPAKR</sequence>
<evidence type="ECO:0000313" key="3">
    <source>
        <dbReference type="EMBL" id="OCT46420.1"/>
    </source>
</evidence>
<accession>A0A1C1CD28</accession>
<keyword evidence="2" id="KW-0812">Transmembrane</keyword>
<dbReference type="Pfam" id="PF12273">
    <property type="entry name" value="RCR"/>
    <property type="match status" value="1"/>
</dbReference>
<evidence type="ECO:0000313" key="4">
    <source>
        <dbReference type="Proteomes" id="UP000094526"/>
    </source>
</evidence>
<dbReference type="Proteomes" id="UP000094526">
    <property type="component" value="Unassembled WGS sequence"/>
</dbReference>
<proteinExistence type="predicted"/>
<dbReference type="InterPro" id="IPR020999">
    <property type="entry name" value="Chitin_synth_reg_RCR"/>
</dbReference>
<dbReference type="EMBL" id="LGRB01000016">
    <property type="protein sequence ID" value="OCT46420.1"/>
    <property type="molecule type" value="Genomic_DNA"/>
</dbReference>
<organism evidence="3 4">
    <name type="scientific">Cladophialophora carrionii</name>
    <dbReference type="NCBI Taxonomy" id="86049"/>
    <lineage>
        <taxon>Eukaryota</taxon>
        <taxon>Fungi</taxon>
        <taxon>Dikarya</taxon>
        <taxon>Ascomycota</taxon>
        <taxon>Pezizomycotina</taxon>
        <taxon>Eurotiomycetes</taxon>
        <taxon>Chaetothyriomycetidae</taxon>
        <taxon>Chaetothyriales</taxon>
        <taxon>Herpotrichiellaceae</taxon>
        <taxon>Cladophialophora</taxon>
    </lineage>
</organism>
<keyword evidence="2" id="KW-1133">Transmembrane helix</keyword>
<keyword evidence="2" id="KW-0472">Membrane</keyword>
<evidence type="ECO:0008006" key="5">
    <source>
        <dbReference type="Google" id="ProtNLM"/>
    </source>
</evidence>
<dbReference type="PANTHER" id="PTHR28187">
    <property type="entry name" value="PROTEIN RCR1-RELATED"/>
    <property type="match status" value="1"/>
</dbReference>
<dbReference type="AlphaFoldDB" id="A0A1C1CD28"/>
<reference evidence="4" key="1">
    <citation type="submission" date="2015-07" db="EMBL/GenBank/DDBJ databases">
        <authorList>
            <person name="Teixeira M.M."/>
            <person name="Souza R.C."/>
            <person name="Almeida L.G."/>
            <person name="Vicente V.A."/>
            <person name="de Hoog S."/>
            <person name="Bocca A.L."/>
            <person name="de Almeida S.R."/>
            <person name="Vasconcelos A.T."/>
            <person name="Felipe M.S."/>
        </authorList>
    </citation>
    <scope>NUCLEOTIDE SEQUENCE [LARGE SCALE GENOMIC DNA]</scope>
    <source>
        <strain evidence="4">KSF</strain>
    </source>
</reference>
<evidence type="ECO:0000256" key="1">
    <source>
        <dbReference type="SAM" id="MobiDB-lite"/>
    </source>
</evidence>
<dbReference type="VEuPathDB" id="FungiDB:G647_09107"/>
<dbReference type="PANTHER" id="PTHR28187:SF1">
    <property type="entry name" value="PROTEIN RCR1-RELATED"/>
    <property type="match status" value="1"/>
</dbReference>
<comment type="caution">
    <text evidence="3">The sequence shown here is derived from an EMBL/GenBank/DDBJ whole genome shotgun (WGS) entry which is preliminary data.</text>
</comment>
<dbReference type="GO" id="GO:0016192">
    <property type="term" value="P:vesicle-mediated transport"/>
    <property type="evidence" value="ECO:0007669"/>
    <property type="project" value="TreeGrafter"/>
</dbReference>
<gene>
    <name evidence="3" type="ORF">CLCR_01322</name>
</gene>
<dbReference type="eggNOG" id="ENOG502S8F1">
    <property type="taxonomic scope" value="Eukaryota"/>
</dbReference>
<dbReference type="OrthoDB" id="3556830at2759"/>
<keyword evidence="4" id="KW-1185">Reference proteome</keyword>
<dbReference type="VEuPathDB" id="FungiDB:CLCR_01322"/>
<feature type="region of interest" description="Disordered" evidence="1">
    <location>
        <begin position="66"/>
        <end position="151"/>
    </location>
</feature>
<feature type="transmembrane region" description="Helical" evidence="2">
    <location>
        <begin position="32"/>
        <end position="52"/>
    </location>
</feature>
<evidence type="ECO:0000256" key="2">
    <source>
        <dbReference type="SAM" id="Phobius"/>
    </source>
</evidence>
<name>A0A1C1CD28_9EURO</name>